<proteinExistence type="predicted"/>
<organism evidence="1">
    <name type="scientific">marine metagenome</name>
    <dbReference type="NCBI Taxonomy" id="408172"/>
    <lineage>
        <taxon>unclassified sequences</taxon>
        <taxon>metagenomes</taxon>
        <taxon>ecological metagenomes</taxon>
    </lineage>
</organism>
<dbReference type="AlphaFoldDB" id="A0A382RCX9"/>
<name>A0A382RCX9_9ZZZZ</name>
<gene>
    <name evidence="1" type="ORF">METZ01_LOCUS348417</name>
</gene>
<accession>A0A382RCX9</accession>
<evidence type="ECO:0000313" key="1">
    <source>
        <dbReference type="EMBL" id="SVC95563.1"/>
    </source>
</evidence>
<protein>
    <submittedName>
        <fullName evidence="1">Uncharacterized protein</fullName>
    </submittedName>
</protein>
<feature type="non-terminal residue" evidence="1">
    <location>
        <position position="182"/>
    </location>
</feature>
<sequence>MTQNFQTSRFVTLSFVAALFLTTSSVMAQEPEGVDQLEDWQQEELVSLMAESRQTVSEPSSGPAPFELGGFASQLGPDGNAYMAYTLTIDPSKISTPTVAMYFSLLDPATIAALSTAENEDSDEAPELLPVFEDYDFVDVVSGGTEPIRISRAFIAPGGEYEAFIAIRGSNGGEEVEDDAVP</sequence>
<dbReference type="EMBL" id="UINC01120833">
    <property type="protein sequence ID" value="SVC95563.1"/>
    <property type="molecule type" value="Genomic_DNA"/>
</dbReference>
<reference evidence="1" key="1">
    <citation type="submission" date="2018-05" db="EMBL/GenBank/DDBJ databases">
        <authorList>
            <person name="Lanie J.A."/>
            <person name="Ng W.-L."/>
            <person name="Kazmierczak K.M."/>
            <person name="Andrzejewski T.M."/>
            <person name="Davidsen T.M."/>
            <person name="Wayne K.J."/>
            <person name="Tettelin H."/>
            <person name="Glass J.I."/>
            <person name="Rusch D."/>
            <person name="Podicherti R."/>
            <person name="Tsui H.-C.T."/>
            <person name="Winkler M.E."/>
        </authorList>
    </citation>
    <scope>NUCLEOTIDE SEQUENCE</scope>
</reference>